<name>A0A9D1W0T1_9FIRM</name>
<feature type="transmembrane region" description="Helical" evidence="1">
    <location>
        <begin position="110"/>
        <end position="130"/>
    </location>
</feature>
<keyword evidence="1" id="KW-0472">Membrane</keyword>
<reference evidence="2" key="2">
    <citation type="submission" date="2021-04" db="EMBL/GenBank/DDBJ databases">
        <authorList>
            <person name="Gilroy R."/>
        </authorList>
    </citation>
    <scope>NUCLEOTIDE SEQUENCE</scope>
    <source>
        <strain evidence="2">2189</strain>
    </source>
</reference>
<dbReference type="AlphaFoldDB" id="A0A9D1W0T1"/>
<evidence type="ECO:0000256" key="1">
    <source>
        <dbReference type="SAM" id="Phobius"/>
    </source>
</evidence>
<protein>
    <submittedName>
        <fullName evidence="2">Uncharacterized protein</fullName>
    </submittedName>
</protein>
<feature type="transmembrane region" description="Helical" evidence="1">
    <location>
        <begin position="69"/>
        <end position="90"/>
    </location>
</feature>
<gene>
    <name evidence="2" type="ORF">H9851_04050</name>
</gene>
<organism evidence="2 3">
    <name type="scientific">Candidatus Borkfalkia faecavium</name>
    <dbReference type="NCBI Taxonomy" id="2838508"/>
    <lineage>
        <taxon>Bacteria</taxon>
        <taxon>Bacillati</taxon>
        <taxon>Bacillota</taxon>
        <taxon>Clostridia</taxon>
        <taxon>Christensenellales</taxon>
        <taxon>Christensenellaceae</taxon>
        <taxon>Candidatus Borkfalkia</taxon>
    </lineage>
</organism>
<keyword evidence="1" id="KW-0812">Transmembrane</keyword>
<feature type="transmembrane region" description="Helical" evidence="1">
    <location>
        <begin position="203"/>
        <end position="224"/>
    </location>
</feature>
<proteinExistence type="predicted"/>
<evidence type="ECO:0000313" key="3">
    <source>
        <dbReference type="Proteomes" id="UP000886847"/>
    </source>
</evidence>
<accession>A0A9D1W0T1</accession>
<reference evidence="2" key="1">
    <citation type="journal article" date="2021" name="PeerJ">
        <title>Extensive microbial diversity within the chicken gut microbiome revealed by metagenomics and culture.</title>
        <authorList>
            <person name="Gilroy R."/>
            <person name="Ravi A."/>
            <person name="Getino M."/>
            <person name="Pursley I."/>
            <person name="Horton D.L."/>
            <person name="Alikhan N.F."/>
            <person name="Baker D."/>
            <person name="Gharbi K."/>
            <person name="Hall N."/>
            <person name="Watson M."/>
            <person name="Adriaenssens E.M."/>
            <person name="Foster-Nyarko E."/>
            <person name="Jarju S."/>
            <person name="Secka A."/>
            <person name="Antonio M."/>
            <person name="Oren A."/>
            <person name="Chaudhuri R.R."/>
            <person name="La Ragione R."/>
            <person name="Hildebrand F."/>
            <person name="Pallen M.J."/>
        </authorList>
    </citation>
    <scope>NUCLEOTIDE SEQUENCE</scope>
    <source>
        <strain evidence="2">2189</strain>
    </source>
</reference>
<feature type="transmembrane region" description="Helical" evidence="1">
    <location>
        <begin position="12"/>
        <end position="33"/>
    </location>
</feature>
<comment type="caution">
    <text evidence="2">The sequence shown here is derived from an EMBL/GenBank/DDBJ whole genome shotgun (WGS) entry which is preliminary data.</text>
</comment>
<keyword evidence="1" id="KW-1133">Transmembrane helix</keyword>
<feature type="transmembrane region" description="Helical" evidence="1">
    <location>
        <begin position="230"/>
        <end position="260"/>
    </location>
</feature>
<sequence>MKYILGSFRYLFKNFIFIFFFVLLPSFFFAMTIDLDNAAEVIGKFLDSDSLISFPHILTLVSPVNAHGWPYALLFVASVVVCLPFLLGYIEKHMRIGTRSLKGVFGRFNYNFLTTLLVSVIFLAVFEAWSVLTSGMIYAAVSLFTGGVRLFMSLIIFFAMVALMCWAATVLLLWLPCMQVNGYGALEALSYSNRLVNERRGGLFLSVFLPALAGVILVLAVAALSDLINVYVPVFVAVFIIVDILFLYYCTLMFVAYFDLTGEERADLRKKF</sequence>
<feature type="transmembrane region" description="Helical" evidence="1">
    <location>
        <begin position="150"/>
        <end position="175"/>
    </location>
</feature>
<evidence type="ECO:0000313" key="2">
    <source>
        <dbReference type="EMBL" id="HIX50433.1"/>
    </source>
</evidence>
<dbReference type="EMBL" id="DXEW01000020">
    <property type="protein sequence ID" value="HIX50433.1"/>
    <property type="molecule type" value="Genomic_DNA"/>
</dbReference>
<dbReference type="Proteomes" id="UP000886847">
    <property type="component" value="Unassembled WGS sequence"/>
</dbReference>